<evidence type="ECO:0000313" key="2">
    <source>
        <dbReference type="EMBL" id="EEQ30022.1"/>
    </source>
</evidence>
<gene>
    <name evidence="2" type="ORF">MCYG_02841</name>
</gene>
<feature type="compositionally biased region" description="Basic and acidic residues" evidence="1">
    <location>
        <begin position="103"/>
        <end position="112"/>
    </location>
</feature>
<name>C5FK00_ARTOC</name>
<dbReference type="EMBL" id="DS995703">
    <property type="protein sequence ID" value="EEQ30022.1"/>
    <property type="molecule type" value="Genomic_DNA"/>
</dbReference>
<protein>
    <submittedName>
        <fullName evidence="2">Uncharacterized protein</fullName>
    </submittedName>
</protein>
<dbReference type="GeneID" id="9222818"/>
<reference evidence="3" key="1">
    <citation type="journal article" date="2012" name="MBio">
        <title>Comparative genome analysis of Trichophyton rubrum and related dermatophytes reveals candidate genes involved in infection.</title>
        <authorList>
            <person name="Martinez D.A."/>
            <person name="Oliver B.G."/>
            <person name="Graeser Y."/>
            <person name="Goldberg J.M."/>
            <person name="Li W."/>
            <person name="Martinez-Rossi N.M."/>
            <person name="Monod M."/>
            <person name="Shelest E."/>
            <person name="Barton R.C."/>
            <person name="Birch E."/>
            <person name="Brakhage A.A."/>
            <person name="Chen Z."/>
            <person name="Gurr S.J."/>
            <person name="Heiman D."/>
            <person name="Heitman J."/>
            <person name="Kosti I."/>
            <person name="Rossi A."/>
            <person name="Saif S."/>
            <person name="Samalova M."/>
            <person name="Saunders C.W."/>
            <person name="Shea T."/>
            <person name="Summerbell R.C."/>
            <person name="Xu J."/>
            <person name="Young S."/>
            <person name="Zeng Q."/>
            <person name="Birren B.W."/>
            <person name="Cuomo C.A."/>
            <person name="White T.C."/>
        </authorList>
    </citation>
    <scope>NUCLEOTIDE SEQUENCE [LARGE SCALE GENOMIC DNA]</scope>
    <source>
        <strain evidence="3">ATCC MYA-4605 / CBS 113480</strain>
    </source>
</reference>
<organism evidence="2 3">
    <name type="scientific">Arthroderma otae (strain ATCC MYA-4605 / CBS 113480)</name>
    <name type="common">Microsporum canis</name>
    <dbReference type="NCBI Taxonomy" id="554155"/>
    <lineage>
        <taxon>Eukaryota</taxon>
        <taxon>Fungi</taxon>
        <taxon>Dikarya</taxon>
        <taxon>Ascomycota</taxon>
        <taxon>Pezizomycotina</taxon>
        <taxon>Eurotiomycetes</taxon>
        <taxon>Eurotiomycetidae</taxon>
        <taxon>Onygenales</taxon>
        <taxon>Arthrodermataceae</taxon>
        <taxon>Microsporum</taxon>
    </lineage>
</organism>
<sequence>MPTLFQVYYIPDRESTLSEIFKADSILCNYWFAASYTRPNILNALLIHDDLATFLAIHTRWQVMHPTIVTRAGTDAQARPYRRSLRPDRKEETPAVIQGSGDQEVKRSTAVG</sequence>
<feature type="region of interest" description="Disordered" evidence="1">
    <location>
        <begin position="74"/>
        <end position="112"/>
    </location>
</feature>
<evidence type="ECO:0000313" key="3">
    <source>
        <dbReference type="Proteomes" id="UP000002035"/>
    </source>
</evidence>
<accession>C5FK00</accession>
<dbReference type="AlphaFoldDB" id="C5FK00"/>
<dbReference type="VEuPathDB" id="FungiDB:MCYG_02841"/>
<dbReference type="Proteomes" id="UP000002035">
    <property type="component" value="Unassembled WGS sequence"/>
</dbReference>
<proteinExistence type="predicted"/>
<keyword evidence="3" id="KW-1185">Reference proteome</keyword>
<evidence type="ECO:0000256" key="1">
    <source>
        <dbReference type="SAM" id="MobiDB-lite"/>
    </source>
</evidence>
<dbReference type="HOGENOM" id="CLU_2145270_0_0_1"/>
<dbReference type="RefSeq" id="XP_002847335.1">
    <property type="nucleotide sequence ID" value="XM_002847289.1"/>
</dbReference>